<dbReference type="EMBL" id="MU001678">
    <property type="protein sequence ID" value="KAF2458345.1"/>
    <property type="molecule type" value="Genomic_DNA"/>
</dbReference>
<keyword evidence="5 7" id="KW-0676">Redox-active center</keyword>
<dbReference type="Gene3D" id="3.40.30.10">
    <property type="entry name" value="Glutaredoxin"/>
    <property type="match status" value="1"/>
</dbReference>
<dbReference type="InterPro" id="IPR013766">
    <property type="entry name" value="Thioredoxin_domain"/>
</dbReference>
<evidence type="ECO:0000259" key="8">
    <source>
        <dbReference type="PROSITE" id="PS51352"/>
    </source>
</evidence>
<dbReference type="GO" id="GO:0034599">
    <property type="term" value="P:cellular response to oxidative stress"/>
    <property type="evidence" value="ECO:0007669"/>
    <property type="project" value="InterPro"/>
</dbReference>
<dbReference type="PANTHER" id="PTHR10430:SF16">
    <property type="entry name" value="PEROXIREDOXIN-5, MITOCHONDRIAL"/>
    <property type="match status" value="1"/>
</dbReference>
<dbReference type="GO" id="GO:0008379">
    <property type="term" value="F:thioredoxin peroxidase activity"/>
    <property type="evidence" value="ECO:0007669"/>
    <property type="project" value="InterPro"/>
</dbReference>
<keyword evidence="10" id="KW-1185">Reference proteome</keyword>
<dbReference type="GO" id="GO:0005777">
    <property type="term" value="C:peroxisome"/>
    <property type="evidence" value="ECO:0007669"/>
    <property type="project" value="TreeGrafter"/>
</dbReference>
<dbReference type="AlphaFoldDB" id="A0A6A6P2V3"/>
<keyword evidence="2 7" id="KW-0575">Peroxidase</keyword>
<dbReference type="OrthoDB" id="195498at2759"/>
<evidence type="ECO:0000256" key="4">
    <source>
        <dbReference type="ARBA" id="ARBA00023002"/>
    </source>
</evidence>
<dbReference type="GO" id="GO:0042744">
    <property type="term" value="P:hydrogen peroxide catabolic process"/>
    <property type="evidence" value="ECO:0007669"/>
    <property type="project" value="TreeGrafter"/>
</dbReference>
<comment type="function">
    <text evidence="7">Thiol-specific peroxidase that catalyzes the reduction of hydrogen peroxide and organic hydroperoxides to water and alcohols, respectively. Plays a role in cell protection against oxidative stress by detoxifying peroxides.</text>
</comment>
<sequence length="169" mass="17903">MAPLKVGDKFPSGIEFAYAPITDPSPTACGMMTTFSCDTEFANKRVVLVSVPGAFTPTCQANHLPPYLSSASALAAKGVDLICVIATNDAWVMAAWGKANGVPPESESNVRMLSDSKSEFGKRFGWSLGERNNRFAMVVEKDGTVSYAECEEKPGVVTVSGAEAVMAKL</sequence>
<dbReference type="InterPro" id="IPR013740">
    <property type="entry name" value="Redoxin"/>
</dbReference>
<dbReference type="Proteomes" id="UP000799766">
    <property type="component" value="Unassembled WGS sequence"/>
</dbReference>
<dbReference type="InterPro" id="IPR036249">
    <property type="entry name" value="Thioredoxin-like_sf"/>
</dbReference>
<dbReference type="PROSITE" id="PS51352">
    <property type="entry name" value="THIOREDOXIN_2"/>
    <property type="match status" value="1"/>
</dbReference>
<organism evidence="9 10">
    <name type="scientific">Lineolata rhizophorae</name>
    <dbReference type="NCBI Taxonomy" id="578093"/>
    <lineage>
        <taxon>Eukaryota</taxon>
        <taxon>Fungi</taxon>
        <taxon>Dikarya</taxon>
        <taxon>Ascomycota</taxon>
        <taxon>Pezizomycotina</taxon>
        <taxon>Dothideomycetes</taxon>
        <taxon>Dothideomycetes incertae sedis</taxon>
        <taxon>Lineolatales</taxon>
        <taxon>Lineolataceae</taxon>
        <taxon>Lineolata</taxon>
    </lineage>
</organism>
<dbReference type="PANTHER" id="PTHR10430">
    <property type="entry name" value="PEROXIREDOXIN"/>
    <property type="match status" value="1"/>
</dbReference>
<keyword evidence="4 7" id="KW-0560">Oxidoreductase</keyword>
<protein>
    <submittedName>
        <fullName evidence="9">Putative peroxisomal membrane protein</fullName>
    </submittedName>
</protein>
<evidence type="ECO:0000256" key="2">
    <source>
        <dbReference type="ARBA" id="ARBA00022559"/>
    </source>
</evidence>
<dbReference type="InterPro" id="IPR037944">
    <property type="entry name" value="PRX5-like"/>
</dbReference>
<reference evidence="9" key="1">
    <citation type="journal article" date="2020" name="Stud. Mycol.">
        <title>101 Dothideomycetes genomes: a test case for predicting lifestyles and emergence of pathogens.</title>
        <authorList>
            <person name="Haridas S."/>
            <person name="Albert R."/>
            <person name="Binder M."/>
            <person name="Bloem J."/>
            <person name="Labutti K."/>
            <person name="Salamov A."/>
            <person name="Andreopoulos B."/>
            <person name="Baker S."/>
            <person name="Barry K."/>
            <person name="Bills G."/>
            <person name="Bluhm B."/>
            <person name="Cannon C."/>
            <person name="Castanera R."/>
            <person name="Culley D."/>
            <person name="Daum C."/>
            <person name="Ezra D."/>
            <person name="Gonzalez J."/>
            <person name="Henrissat B."/>
            <person name="Kuo A."/>
            <person name="Liang C."/>
            <person name="Lipzen A."/>
            <person name="Lutzoni F."/>
            <person name="Magnuson J."/>
            <person name="Mondo S."/>
            <person name="Nolan M."/>
            <person name="Ohm R."/>
            <person name="Pangilinan J."/>
            <person name="Park H.-J."/>
            <person name="Ramirez L."/>
            <person name="Alfaro M."/>
            <person name="Sun H."/>
            <person name="Tritt A."/>
            <person name="Yoshinaga Y."/>
            <person name="Zwiers L.-H."/>
            <person name="Turgeon B."/>
            <person name="Goodwin S."/>
            <person name="Spatafora J."/>
            <person name="Crous P."/>
            <person name="Grigoriev I."/>
        </authorList>
    </citation>
    <scope>NUCLEOTIDE SEQUENCE</scope>
    <source>
        <strain evidence="9">ATCC 16933</strain>
    </source>
</reference>
<dbReference type="CDD" id="cd03013">
    <property type="entry name" value="PRX5_like"/>
    <property type="match status" value="1"/>
</dbReference>
<evidence type="ECO:0000313" key="10">
    <source>
        <dbReference type="Proteomes" id="UP000799766"/>
    </source>
</evidence>
<keyword evidence="3 7" id="KW-0049">Antioxidant</keyword>
<evidence type="ECO:0000256" key="1">
    <source>
        <dbReference type="ARBA" id="ARBA00010505"/>
    </source>
</evidence>
<gene>
    <name evidence="9" type="ORF">BDY21DRAFT_342225</name>
</gene>
<dbReference type="GO" id="GO:0045454">
    <property type="term" value="P:cell redox homeostasis"/>
    <property type="evidence" value="ECO:0007669"/>
    <property type="project" value="TreeGrafter"/>
</dbReference>
<name>A0A6A6P2V3_9PEZI</name>
<evidence type="ECO:0000313" key="9">
    <source>
        <dbReference type="EMBL" id="KAF2458345.1"/>
    </source>
</evidence>
<comment type="similarity">
    <text evidence="1 7">Belongs to the peroxiredoxin family. Prx5 subfamily.</text>
</comment>
<evidence type="ECO:0000256" key="3">
    <source>
        <dbReference type="ARBA" id="ARBA00022862"/>
    </source>
</evidence>
<feature type="active site" description="Cysteine sulfenic acid (-SOH) intermediate" evidence="6">
    <location>
        <position position="59"/>
    </location>
</feature>
<evidence type="ECO:0000256" key="6">
    <source>
        <dbReference type="PIRSR" id="PIRSR637944-1"/>
    </source>
</evidence>
<feature type="domain" description="Thioredoxin" evidence="8">
    <location>
        <begin position="4"/>
        <end position="169"/>
    </location>
</feature>
<dbReference type="SUPFAM" id="SSF52833">
    <property type="entry name" value="Thioredoxin-like"/>
    <property type="match status" value="1"/>
</dbReference>
<accession>A0A6A6P2V3</accession>
<dbReference type="GO" id="GO:0005739">
    <property type="term" value="C:mitochondrion"/>
    <property type="evidence" value="ECO:0007669"/>
    <property type="project" value="TreeGrafter"/>
</dbReference>
<dbReference type="Pfam" id="PF08534">
    <property type="entry name" value="Redoxin"/>
    <property type="match status" value="1"/>
</dbReference>
<evidence type="ECO:0000256" key="7">
    <source>
        <dbReference type="RuleBase" id="RU366011"/>
    </source>
</evidence>
<evidence type="ECO:0000256" key="5">
    <source>
        <dbReference type="ARBA" id="ARBA00023284"/>
    </source>
</evidence>
<proteinExistence type="inferred from homology"/>